<name>A0A518BM20_9BACT</name>
<protein>
    <submittedName>
        <fullName evidence="2">Sulfatase</fullName>
    </submittedName>
</protein>
<keyword evidence="1" id="KW-0472">Membrane</keyword>
<dbReference type="KEGG" id="pbap:Pla133_31110"/>
<accession>A0A518BM20</accession>
<dbReference type="RefSeq" id="WP_145066683.1">
    <property type="nucleotide sequence ID" value="NZ_CP036287.1"/>
</dbReference>
<keyword evidence="1" id="KW-1133">Transmembrane helix</keyword>
<dbReference type="AlphaFoldDB" id="A0A518BM20"/>
<dbReference type="Gene3D" id="3.40.720.10">
    <property type="entry name" value="Alkaline Phosphatase, subunit A"/>
    <property type="match status" value="1"/>
</dbReference>
<dbReference type="EMBL" id="CP036287">
    <property type="protein sequence ID" value="QDU68020.1"/>
    <property type="molecule type" value="Genomic_DNA"/>
</dbReference>
<sequence>MDEERAGTERLARFALAALVLIFPLVYLVKVVTGERVPVPQRADPAWIHLVLITVGDWSQPTFEPESPALVQMLQRGVFVGPIYSASDDPGASAASLWTGRYPANSGVQSSSQALPFGAWTLAEGARRSGYRTAAFLQQPFATRQNIGGFDQVIEGESLDVERLSQLADSFLRQHPDQRRLLWLHLERAGRDLADVDALLGAVQATLADTGDEVDTLTMVTGLTGSPRGWMEARCRVPLMMELPTQLSARSRSSSHLSLVDATGLLRLLMRLPNPDAGAGESALQSRGETLWNAVKGVEVFEWVWIEGEFGHVMRRPGLRVQVDPAPPDQVPTRDLRILNGTQASGQSMPHLSPADERGALEAYLSVRKQVYEGATEPIDALGG</sequence>
<feature type="transmembrane region" description="Helical" evidence="1">
    <location>
        <begin position="12"/>
        <end position="29"/>
    </location>
</feature>
<keyword evidence="1" id="KW-0812">Transmembrane</keyword>
<dbReference type="Proteomes" id="UP000316921">
    <property type="component" value="Chromosome"/>
</dbReference>
<organism evidence="2 3">
    <name type="scientific">Engelhardtia mirabilis</name>
    <dbReference type="NCBI Taxonomy" id="2528011"/>
    <lineage>
        <taxon>Bacteria</taxon>
        <taxon>Pseudomonadati</taxon>
        <taxon>Planctomycetota</taxon>
        <taxon>Planctomycetia</taxon>
        <taxon>Planctomycetia incertae sedis</taxon>
        <taxon>Engelhardtia</taxon>
    </lineage>
</organism>
<evidence type="ECO:0000256" key="1">
    <source>
        <dbReference type="SAM" id="Phobius"/>
    </source>
</evidence>
<reference evidence="2 3" key="1">
    <citation type="submission" date="2019-02" db="EMBL/GenBank/DDBJ databases">
        <title>Deep-cultivation of Planctomycetes and their phenomic and genomic characterization uncovers novel biology.</title>
        <authorList>
            <person name="Wiegand S."/>
            <person name="Jogler M."/>
            <person name="Boedeker C."/>
            <person name="Pinto D."/>
            <person name="Vollmers J."/>
            <person name="Rivas-Marin E."/>
            <person name="Kohn T."/>
            <person name="Peeters S.H."/>
            <person name="Heuer A."/>
            <person name="Rast P."/>
            <person name="Oberbeckmann S."/>
            <person name="Bunk B."/>
            <person name="Jeske O."/>
            <person name="Meyerdierks A."/>
            <person name="Storesund J.E."/>
            <person name="Kallscheuer N."/>
            <person name="Luecker S."/>
            <person name="Lage O.M."/>
            <person name="Pohl T."/>
            <person name="Merkel B.J."/>
            <person name="Hornburger P."/>
            <person name="Mueller R.-W."/>
            <person name="Bruemmer F."/>
            <person name="Labrenz M."/>
            <person name="Spormann A.M."/>
            <person name="Op den Camp H."/>
            <person name="Overmann J."/>
            <person name="Amann R."/>
            <person name="Jetten M.S.M."/>
            <person name="Mascher T."/>
            <person name="Medema M.H."/>
            <person name="Devos D.P."/>
            <person name="Kaster A.-K."/>
            <person name="Ovreas L."/>
            <person name="Rohde M."/>
            <person name="Galperin M.Y."/>
            <person name="Jogler C."/>
        </authorList>
    </citation>
    <scope>NUCLEOTIDE SEQUENCE [LARGE SCALE GENOMIC DNA]</scope>
    <source>
        <strain evidence="2 3">Pla133</strain>
    </source>
</reference>
<evidence type="ECO:0000313" key="2">
    <source>
        <dbReference type="EMBL" id="QDU68020.1"/>
    </source>
</evidence>
<dbReference type="InterPro" id="IPR017850">
    <property type="entry name" value="Alkaline_phosphatase_core_sf"/>
</dbReference>
<evidence type="ECO:0000313" key="3">
    <source>
        <dbReference type="Proteomes" id="UP000316921"/>
    </source>
</evidence>
<keyword evidence="3" id="KW-1185">Reference proteome</keyword>
<gene>
    <name evidence="2" type="ORF">Pla133_31110</name>
</gene>
<proteinExistence type="predicted"/>
<dbReference type="SUPFAM" id="SSF53649">
    <property type="entry name" value="Alkaline phosphatase-like"/>
    <property type="match status" value="1"/>
</dbReference>